<organism evidence="6">
    <name type="scientific">bioreactor metagenome</name>
    <dbReference type="NCBI Taxonomy" id="1076179"/>
    <lineage>
        <taxon>unclassified sequences</taxon>
        <taxon>metagenomes</taxon>
        <taxon>ecological metagenomes</taxon>
    </lineage>
</organism>
<keyword evidence="1" id="KW-0479">Metal-binding</keyword>
<name>A0A644U218_9ZZZZ</name>
<dbReference type="GO" id="GO:0140663">
    <property type="term" value="F:ATP-dependent FeS chaperone activity"/>
    <property type="evidence" value="ECO:0007669"/>
    <property type="project" value="InterPro"/>
</dbReference>
<dbReference type="AlphaFoldDB" id="A0A644U218"/>
<dbReference type="GO" id="GO:0016226">
    <property type="term" value="P:iron-sulfur cluster assembly"/>
    <property type="evidence" value="ECO:0007669"/>
    <property type="project" value="InterPro"/>
</dbReference>
<dbReference type="InterPro" id="IPR033756">
    <property type="entry name" value="YlxH/NBP35"/>
</dbReference>
<evidence type="ECO:0000256" key="5">
    <source>
        <dbReference type="ARBA" id="ARBA00023014"/>
    </source>
</evidence>
<proteinExistence type="inferred from homology"/>
<evidence type="ECO:0000256" key="2">
    <source>
        <dbReference type="ARBA" id="ARBA00022741"/>
    </source>
</evidence>
<reference evidence="6" key="1">
    <citation type="submission" date="2019-08" db="EMBL/GenBank/DDBJ databases">
        <authorList>
            <person name="Kucharzyk K."/>
            <person name="Murdoch R.W."/>
            <person name="Higgins S."/>
            <person name="Loffler F."/>
        </authorList>
    </citation>
    <scope>NUCLEOTIDE SEQUENCE</scope>
</reference>
<dbReference type="FunFam" id="3.40.50.300:FF:001119">
    <property type="entry name" value="Iron-sulfur cluster carrier protein"/>
    <property type="match status" value="1"/>
</dbReference>
<dbReference type="SUPFAM" id="SSF52540">
    <property type="entry name" value="P-loop containing nucleoside triphosphate hydrolases"/>
    <property type="match status" value="1"/>
</dbReference>
<evidence type="ECO:0000256" key="1">
    <source>
        <dbReference type="ARBA" id="ARBA00022723"/>
    </source>
</evidence>
<dbReference type="InterPro" id="IPR044304">
    <property type="entry name" value="NUBPL-like"/>
</dbReference>
<dbReference type="GO" id="GO:0046872">
    <property type="term" value="F:metal ion binding"/>
    <property type="evidence" value="ECO:0007669"/>
    <property type="project" value="UniProtKB-KW"/>
</dbReference>
<dbReference type="GO" id="GO:0005524">
    <property type="term" value="F:ATP binding"/>
    <property type="evidence" value="ECO:0007669"/>
    <property type="project" value="UniProtKB-KW"/>
</dbReference>
<dbReference type="PANTHER" id="PTHR42961">
    <property type="entry name" value="IRON-SULFUR PROTEIN NUBPL"/>
    <property type="match status" value="1"/>
</dbReference>
<dbReference type="CDD" id="cd02037">
    <property type="entry name" value="Mrp_NBP35"/>
    <property type="match status" value="1"/>
</dbReference>
<dbReference type="Gene3D" id="3.40.50.300">
    <property type="entry name" value="P-loop containing nucleotide triphosphate hydrolases"/>
    <property type="match status" value="1"/>
</dbReference>
<keyword evidence="4" id="KW-0408">Iron</keyword>
<dbReference type="HAMAP" id="MF_02040">
    <property type="entry name" value="Mrp_NBP35"/>
    <property type="match status" value="1"/>
</dbReference>
<keyword evidence="3" id="KW-0067">ATP-binding</keyword>
<dbReference type="PANTHER" id="PTHR42961:SF2">
    <property type="entry name" value="IRON-SULFUR PROTEIN NUBPL"/>
    <property type="match status" value="1"/>
</dbReference>
<evidence type="ECO:0000256" key="4">
    <source>
        <dbReference type="ARBA" id="ARBA00023004"/>
    </source>
</evidence>
<keyword evidence="5" id="KW-0411">Iron-sulfur</keyword>
<dbReference type="Pfam" id="PF10609">
    <property type="entry name" value="ParA"/>
    <property type="match status" value="1"/>
</dbReference>
<evidence type="ECO:0000313" key="6">
    <source>
        <dbReference type="EMBL" id="MPL73303.1"/>
    </source>
</evidence>
<keyword evidence="2" id="KW-0547">Nucleotide-binding</keyword>
<dbReference type="InterPro" id="IPR027417">
    <property type="entry name" value="P-loop_NTPase"/>
</dbReference>
<accession>A0A644U218</accession>
<dbReference type="InterPro" id="IPR019591">
    <property type="entry name" value="Mrp/NBP35_ATP-bd"/>
</dbReference>
<gene>
    <name evidence="6" type="primary">apbC_3</name>
    <name evidence="6" type="ORF">SDC9_19100</name>
</gene>
<dbReference type="GO" id="GO:0051539">
    <property type="term" value="F:4 iron, 4 sulfur cluster binding"/>
    <property type="evidence" value="ECO:0007669"/>
    <property type="project" value="TreeGrafter"/>
</dbReference>
<protein>
    <submittedName>
        <fullName evidence="6">Iron-sulfur cluster carrier protein</fullName>
    </submittedName>
</protein>
<dbReference type="EMBL" id="VSSQ01000072">
    <property type="protein sequence ID" value="MPL73303.1"/>
    <property type="molecule type" value="Genomic_DNA"/>
</dbReference>
<sequence>MNIFEKQKETQDKIKQALSKVKHLVAVGSGKGGVGKSTVAANLAISLSKLGFKVGLADVDIYGPSIPTLFNIENQEVAGREIDGKVYIEPIEKFGIKLMSIGFFVGGDKALIWRGPMASNTIIQLISDTLWGELDYLIFDMPPGTGDIQLTISKDLKISGAIFVSTPQELAVADVRRAVNMFNNKDINVPILGLVENMAYFTPKELPDNKYYIFGKNGTKNLIDELNLELLEQIPITEDISQTNDSGNPISLDNDALETKHFMSLASKINKKLNK</sequence>
<evidence type="ECO:0000256" key="3">
    <source>
        <dbReference type="ARBA" id="ARBA00022840"/>
    </source>
</evidence>
<comment type="caution">
    <text evidence="6">The sequence shown here is derived from an EMBL/GenBank/DDBJ whole genome shotgun (WGS) entry which is preliminary data.</text>
</comment>